<name>A0A2D0KP67_9GAMM</name>
<dbReference type="EMBL" id="NJAJ01000021">
    <property type="protein sequence ID" value="PHM65007.1"/>
    <property type="molecule type" value="Genomic_DNA"/>
</dbReference>
<reference evidence="1 2" key="1">
    <citation type="journal article" date="2017" name="Nat. Microbiol.">
        <title>Natural product diversity associated with the nematode symbionts Photorhabdus and Xenorhabdus.</title>
        <authorList>
            <person name="Tobias N.J."/>
            <person name="Wolff H."/>
            <person name="Djahanschiri B."/>
            <person name="Grundmann F."/>
            <person name="Kronenwerth M."/>
            <person name="Shi Y.M."/>
            <person name="Simonyi S."/>
            <person name="Grun P."/>
            <person name="Shapiro-Ilan D."/>
            <person name="Pidot S.J."/>
            <person name="Stinear T.P."/>
            <person name="Ebersberger I."/>
            <person name="Bode H.B."/>
        </authorList>
    </citation>
    <scope>NUCLEOTIDE SEQUENCE [LARGE SCALE GENOMIC DNA]</scope>
    <source>
        <strain evidence="1 2">DSM 17904</strain>
    </source>
</reference>
<gene>
    <name evidence="1" type="ORF">Xsto_02469</name>
</gene>
<dbReference type="RefSeq" id="WP_244590392.1">
    <property type="nucleotide sequence ID" value="NZ_CAWNRH010000095.1"/>
</dbReference>
<evidence type="ECO:0000313" key="2">
    <source>
        <dbReference type="Proteomes" id="UP000222366"/>
    </source>
</evidence>
<sequence length="248" mass="27818">MIKTDKYQPVGDASIGYPQICIRTNRTAERTNVTPMIAAAMFIAKNFPWSLNDNEKEVVIKGVLKLLGVAFGSGGFGHAWVIYFNSEKEGDNTSYAFHPGYGFVKNSEHSTTDDSAERKFHIQHCVKINDKSITPEFIEQHFIPELVDESNQLSKLMKLTSEDMKNGAYTPVTNCSWFAGKLWNQIMQLEFENSGENGINQLEFEQTIGNDINMDELAEQLGLPFLKEIQGIGDPGMLAESIKKLLNI</sequence>
<dbReference type="Proteomes" id="UP000222366">
    <property type="component" value="Unassembled WGS sequence"/>
</dbReference>
<dbReference type="AlphaFoldDB" id="A0A2D0KP67"/>
<evidence type="ECO:0000313" key="1">
    <source>
        <dbReference type="EMBL" id="PHM65007.1"/>
    </source>
</evidence>
<keyword evidence="2" id="KW-1185">Reference proteome</keyword>
<protein>
    <submittedName>
        <fullName evidence="1">Uncharacterized protein</fullName>
    </submittedName>
</protein>
<accession>A0A2D0KP67</accession>
<comment type="caution">
    <text evidence="1">The sequence shown here is derived from an EMBL/GenBank/DDBJ whole genome shotgun (WGS) entry which is preliminary data.</text>
</comment>
<organism evidence="1 2">
    <name type="scientific">Xenorhabdus stockiae</name>
    <dbReference type="NCBI Taxonomy" id="351614"/>
    <lineage>
        <taxon>Bacteria</taxon>
        <taxon>Pseudomonadati</taxon>
        <taxon>Pseudomonadota</taxon>
        <taxon>Gammaproteobacteria</taxon>
        <taxon>Enterobacterales</taxon>
        <taxon>Morganellaceae</taxon>
        <taxon>Xenorhabdus</taxon>
    </lineage>
</organism>
<proteinExistence type="predicted"/>